<dbReference type="RefSeq" id="WP_170065648.1">
    <property type="nucleotide sequence ID" value="NZ_PVXQ01000023.1"/>
</dbReference>
<evidence type="ECO:0000313" key="3">
    <source>
        <dbReference type="Proteomes" id="UP000239471"/>
    </source>
</evidence>
<keyword evidence="1" id="KW-0812">Transmembrane</keyword>
<evidence type="ECO:0000256" key="1">
    <source>
        <dbReference type="SAM" id="Phobius"/>
    </source>
</evidence>
<keyword evidence="1" id="KW-1133">Transmembrane helix</keyword>
<keyword evidence="3" id="KW-1185">Reference proteome</keyword>
<name>A0A2T0BDG2_9CLOT</name>
<keyword evidence="1" id="KW-0472">Membrane</keyword>
<feature type="transmembrane region" description="Helical" evidence="1">
    <location>
        <begin position="48"/>
        <end position="64"/>
    </location>
</feature>
<dbReference type="Proteomes" id="UP000239471">
    <property type="component" value="Unassembled WGS sequence"/>
</dbReference>
<comment type="caution">
    <text evidence="2">The sequence shown here is derived from an EMBL/GenBank/DDBJ whole genome shotgun (WGS) entry which is preliminary data.</text>
</comment>
<protein>
    <submittedName>
        <fullName evidence="2">Uncharacterized protein</fullName>
    </submittedName>
</protein>
<gene>
    <name evidence="2" type="ORF">CLVI_22190</name>
</gene>
<dbReference type="EMBL" id="PVXQ01000023">
    <property type="protein sequence ID" value="PRR81873.1"/>
    <property type="molecule type" value="Genomic_DNA"/>
</dbReference>
<accession>A0A2T0BDG2</accession>
<proteinExistence type="predicted"/>
<dbReference type="AlphaFoldDB" id="A0A2T0BDG2"/>
<reference evidence="2 3" key="1">
    <citation type="submission" date="2018-03" db="EMBL/GenBank/DDBJ databases">
        <title>Genome sequence of Clostridium vincentii DSM 10228.</title>
        <authorList>
            <person name="Poehlein A."/>
            <person name="Daniel R."/>
        </authorList>
    </citation>
    <scope>NUCLEOTIDE SEQUENCE [LARGE SCALE GENOMIC DNA]</scope>
    <source>
        <strain evidence="2 3">DSM 10228</strain>
    </source>
</reference>
<evidence type="ECO:0000313" key="2">
    <source>
        <dbReference type="EMBL" id="PRR81873.1"/>
    </source>
</evidence>
<sequence>MIFYFSATGNSLYISKKLHEDQGKELINIAHAFNNNRFCYELEKDEKVGFVFLVFFLLLCLIIMF</sequence>
<organism evidence="2 3">
    <name type="scientific">Clostridium vincentii</name>
    <dbReference type="NCBI Taxonomy" id="52704"/>
    <lineage>
        <taxon>Bacteria</taxon>
        <taxon>Bacillati</taxon>
        <taxon>Bacillota</taxon>
        <taxon>Clostridia</taxon>
        <taxon>Eubacteriales</taxon>
        <taxon>Clostridiaceae</taxon>
        <taxon>Clostridium</taxon>
    </lineage>
</organism>